<dbReference type="PANTHER" id="PTHR43774:SF1">
    <property type="entry name" value="PEPTIDE METHIONINE SULFOXIDE REDUCTASE MSRA 2"/>
    <property type="match status" value="1"/>
</dbReference>
<keyword evidence="8" id="KW-1185">Reference proteome</keyword>
<reference evidence="7 8" key="1">
    <citation type="submission" date="2019-07" db="EMBL/GenBank/DDBJ databases">
        <title>Diversity of Bacteria from Kongsfjorden, Arctic.</title>
        <authorList>
            <person name="Yu Y."/>
        </authorList>
    </citation>
    <scope>NUCLEOTIDE SEQUENCE [LARGE SCALE GENOMIC DNA]</scope>
    <source>
        <strain evidence="7 8">SM1923</strain>
    </source>
</reference>
<evidence type="ECO:0000313" key="7">
    <source>
        <dbReference type="EMBL" id="TVU69285.1"/>
    </source>
</evidence>
<dbReference type="PANTHER" id="PTHR43774">
    <property type="entry name" value="PEPTIDE METHIONINE SULFOXIDE REDUCTASE"/>
    <property type="match status" value="1"/>
</dbReference>
<evidence type="ECO:0000313" key="8">
    <source>
        <dbReference type="Proteomes" id="UP000319941"/>
    </source>
</evidence>
<dbReference type="OrthoDB" id="4174719at2"/>
<dbReference type="EMBL" id="VNFH01000008">
    <property type="protein sequence ID" value="TVU69285.1"/>
    <property type="molecule type" value="Genomic_DNA"/>
</dbReference>
<evidence type="ECO:0000256" key="4">
    <source>
        <dbReference type="HAMAP-Rule" id="MF_01401"/>
    </source>
</evidence>
<comment type="catalytic activity">
    <reaction evidence="2 4">
        <text>L-methionyl-[protein] + [thioredoxin]-disulfide + H2O = L-methionyl-(S)-S-oxide-[protein] + [thioredoxin]-dithiol</text>
        <dbReference type="Rhea" id="RHEA:14217"/>
        <dbReference type="Rhea" id="RHEA-COMP:10698"/>
        <dbReference type="Rhea" id="RHEA-COMP:10700"/>
        <dbReference type="Rhea" id="RHEA-COMP:12313"/>
        <dbReference type="Rhea" id="RHEA-COMP:12315"/>
        <dbReference type="ChEBI" id="CHEBI:15377"/>
        <dbReference type="ChEBI" id="CHEBI:16044"/>
        <dbReference type="ChEBI" id="CHEBI:29950"/>
        <dbReference type="ChEBI" id="CHEBI:44120"/>
        <dbReference type="ChEBI" id="CHEBI:50058"/>
        <dbReference type="EC" id="1.8.4.11"/>
    </reaction>
</comment>
<dbReference type="Gene3D" id="3.30.1060.10">
    <property type="entry name" value="Peptide methionine sulphoxide reductase MsrA"/>
    <property type="match status" value="1"/>
</dbReference>
<evidence type="ECO:0000259" key="6">
    <source>
        <dbReference type="Pfam" id="PF01625"/>
    </source>
</evidence>
<keyword evidence="1 4" id="KW-0560">Oxidoreductase</keyword>
<dbReference type="InterPro" id="IPR036509">
    <property type="entry name" value="Met_Sox_Rdtase_MsrA_sf"/>
</dbReference>
<feature type="domain" description="Peptide methionine sulphoxide reductase MsrA" evidence="6">
    <location>
        <begin position="54"/>
        <end position="202"/>
    </location>
</feature>
<dbReference type="HAMAP" id="MF_01401">
    <property type="entry name" value="MsrA"/>
    <property type="match status" value="1"/>
</dbReference>
<accession>A0A558HJG9</accession>
<dbReference type="RefSeq" id="WP_088743023.1">
    <property type="nucleotide sequence ID" value="NZ_CAWOWR010000137.1"/>
</dbReference>
<proteinExistence type="inferred from homology"/>
<dbReference type="SUPFAM" id="SSF55068">
    <property type="entry name" value="Peptide methionine sulfoxide reductase"/>
    <property type="match status" value="1"/>
</dbReference>
<comment type="similarity">
    <text evidence="4">Belongs to the MsrA Met sulfoxide reductase family.</text>
</comment>
<dbReference type="EC" id="1.8.4.11" evidence="4"/>
<keyword evidence="5" id="KW-0732">Signal</keyword>
<dbReference type="GO" id="GO:0008113">
    <property type="term" value="F:peptide-methionine (S)-S-oxide reductase activity"/>
    <property type="evidence" value="ECO:0007669"/>
    <property type="project" value="UniProtKB-UniRule"/>
</dbReference>
<comment type="catalytic activity">
    <reaction evidence="3 4">
        <text>[thioredoxin]-disulfide + L-methionine + H2O = L-methionine (S)-S-oxide + [thioredoxin]-dithiol</text>
        <dbReference type="Rhea" id="RHEA:19993"/>
        <dbReference type="Rhea" id="RHEA-COMP:10698"/>
        <dbReference type="Rhea" id="RHEA-COMP:10700"/>
        <dbReference type="ChEBI" id="CHEBI:15377"/>
        <dbReference type="ChEBI" id="CHEBI:29950"/>
        <dbReference type="ChEBI" id="CHEBI:50058"/>
        <dbReference type="ChEBI" id="CHEBI:57844"/>
        <dbReference type="ChEBI" id="CHEBI:58772"/>
        <dbReference type="EC" id="1.8.4.11"/>
    </reaction>
</comment>
<dbReference type="GO" id="GO:0033744">
    <property type="term" value="F:L-methionine:thioredoxin-disulfide S-oxidoreductase activity"/>
    <property type="evidence" value="ECO:0007669"/>
    <property type="project" value="RHEA"/>
</dbReference>
<comment type="caution">
    <text evidence="7">The sequence shown here is derived from an EMBL/GenBank/DDBJ whole genome shotgun (WGS) entry which is preliminary data.</text>
</comment>
<gene>
    <name evidence="4 7" type="primary">msrA</name>
    <name evidence="7" type="ORF">FQP86_12640</name>
</gene>
<organism evidence="7 8">
    <name type="scientific">Cobetia crustatorum</name>
    <dbReference type="NCBI Taxonomy" id="553385"/>
    <lineage>
        <taxon>Bacteria</taxon>
        <taxon>Pseudomonadati</taxon>
        <taxon>Pseudomonadota</taxon>
        <taxon>Gammaproteobacteria</taxon>
        <taxon>Oceanospirillales</taxon>
        <taxon>Halomonadaceae</taxon>
        <taxon>Cobetia</taxon>
    </lineage>
</organism>
<evidence type="ECO:0000256" key="3">
    <source>
        <dbReference type="ARBA" id="ARBA00048782"/>
    </source>
</evidence>
<protein>
    <recommendedName>
        <fullName evidence="4">Peptide methionine sulfoxide reductase MsrA</fullName>
        <shortName evidence="4">Protein-methionine-S-oxide reductase</shortName>
        <ecNumber evidence="4">1.8.4.11</ecNumber>
    </recommendedName>
    <alternativeName>
        <fullName evidence="4">Peptide-methionine (S)-S-oxide reductase</fullName>
        <shortName evidence="4">Peptide Met(O) reductase</shortName>
    </alternativeName>
</protein>
<feature type="active site" evidence="4">
    <location>
        <position position="60"/>
    </location>
</feature>
<evidence type="ECO:0000256" key="5">
    <source>
        <dbReference type="SAM" id="SignalP"/>
    </source>
</evidence>
<dbReference type="Pfam" id="PF01625">
    <property type="entry name" value="PMSR"/>
    <property type="match status" value="1"/>
</dbReference>
<evidence type="ECO:0000256" key="2">
    <source>
        <dbReference type="ARBA" id="ARBA00047806"/>
    </source>
</evidence>
<name>A0A558HJG9_9GAMM</name>
<comment type="function">
    <text evidence="4">Has an important function as a repair enzyme for proteins that have been inactivated by oxidation. Catalyzes the reversible oxidation-reduction of methionine sulfoxide in proteins to methionine.</text>
</comment>
<feature type="signal peptide" evidence="5">
    <location>
        <begin position="1"/>
        <end position="33"/>
    </location>
</feature>
<dbReference type="AlphaFoldDB" id="A0A558HJG9"/>
<dbReference type="STRING" id="553385.GCA_000591415_00900"/>
<feature type="chain" id="PRO_5021704020" description="Peptide methionine sulfoxide reductase MsrA" evidence="5">
    <location>
        <begin position="34"/>
        <end position="225"/>
    </location>
</feature>
<dbReference type="InterPro" id="IPR002569">
    <property type="entry name" value="Met_Sox_Rdtase_MsrA_dom"/>
</dbReference>
<sequence>MTRHTTLPIRSLRRALNVLGLCTGLLLAGHASAFEPTQAPQGVGDGVKPGQEVAIFAGGCFWCMEGPFDKLQGVVSTTSGYTAGETDNPTYKEVSAGGTGHTEAVKVVFDPEQVSYAALLDVFWHNIDPVAVDRQFCDAGTQYRSGIYTLDDAQRKAADASRAALKDKFPQGIATEIEAAGPYYAAEKYHQDFYKKNPVRYRFYRSGCGRDDRLEEIWGDDAPAH</sequence>
<dbReference type="NCBIfam" id="TIGR00401">
    <property type="entry name" value="msrA"/>
    <property type="match status" value="1"/>
</dbReference>
<evidence type="ECO:0000256" key="1">
    <source>
        <dbReference type="ARBA" id="ARBA00023002"/>
    </source>
</evidence>
<dbReference type="Proteomes" id="UP000319941">
    <property type="component" value="Unassembled WGS sequence"/>
</dbReference>